<dbReference type="PANTHER" id="PTHR10127:SF850">
    <property type="entry name" value="METALLOENDOPEPTIDASE"/>
    <property type="match status" value="1"/>
</dbReference>
<dbReference type="SUPFAM" id="SSF55486">
    <property type="entry name" value="Metalloproteases ('zincins'), catalytic domain"/>
    <property type="match status" value="1"/>
</dbReference>
<evidence type="ECO:0000256" key="1">
    <source>
        <dbReference type="ARBA" id="ARBA00022786"/>
    </source>
</evidence>
<dbReference type="PRINTS" id="PR00480">
    <property type="entry name" value="ASTACIN"/>
</dbReference>
<comment type="cofactor">
    <cofactor evidence="2 3">
        <name>Zn(2+)</name>
        <dbReference type="ChEBI" id="CHEBI:29105"/>
    </cofactor>
    <text evidence="2 3">Binds 1 zinc ion per subunit.</text>
</comment>
<evidence type="ECO:0000313" key="6">
    <source>
        <dbReference type="EMBL" id="KAG8234853.1"/>
    </source>
</evidence>
<keyword evidence="2 3" id="KW-0482">Metalloprotease</keyword>
<accession>A0A8K0KMA6</accession>
<dbReference type="InterPro" id="IPR001810">
    <property type="entry name" value="F-box_dom"/>
</dbReference>
<dbReference type="OrthoDB" id="10257471at2759"/>
<dbReference type="InterPro" id="IPR006553">
    <property type="entry name" value="Leu-rich_rpt_Cys-con_subtyp"/>
</dbReference>
<dbReference type="GO" id="GO:0008270">
    <property type="term" value="F:zinc ion binding"/>
    <property type="evidence" value="ECO:0007669"/>
    <property type="project" value="UniProtKB-UniRule"/>
</dbReference>
<feature type="binding site" evidence="2">
    <location>
        <position position="61"/>
    </location>
    <ligand>
        <name>Zn(2+)</name>
        <dbReference type="ChEBI" id="CHEBI:29105"/>
        <note>catalytic</note>
    </ligand>
</feature>
<dbReference type="Pfam" id="PF12937">
    <property type="entry name" value="F-box-like"/>
    <property type="match status" value="1"/>
</dbReference>
<dbReference type="InterPro" id="IPR036047">
    <property type="entry name" value="F-box-like_dom_sf"/>
</dbReference>
<proteinExistence type="predicted"/>
<keyword evidence="2 3" id="KW-0479">Metal-binding</keyword>
<dbReference type="Gene3D" id="3.40.390.10">
    <property type="entry name" value="Collagenase (Catalytic Domain)"/>
    <property type="match status" value="1"/>
</dbReference>
<keyword evidence="7" id="KW-1185">Reference proteome</keyword>
<reference evidence="6" key="2">
    <citation type="submission" date="2017-10" db="EMBL/GenBank/DDBJ databases">
        <title>Ladona fulva Genome sequencing and assembly.</title>
        <authorList>
            <person name="Murali S."/>
            <person name="Richards S."/>
            <person name="Bandaranaike D."/>
            <person name="Bellair M."/>
            <person name="Blankenburg K."/>
            <person name="Chao H."/>
            <person name="Dinh H."/>
            <person name="Doddapaneni H."/>
            <person name="Dugan-Rocha S."/>
            <person name="Elkadiri S."/>
            <person name="Gnanaolivu R."/>
            <person name="Hernandez B."/>
            <person name="Skinner E."/>
            <person name="Javaid M."/>
            <person name="Lee S."/>
            <person name="Li M."/>
            <person name="Ming W."/>
            <person name="Munidasa M."/>
            <person name="Muniz J."/>
            <person name="Nguyen L."/>
            <person name="Hughes D."/>
            <person name="Osuji N."/>
            <person name="Pu L.-L."/>
            <person name="Puazo M."/>
            <person name="Qu C."/>
            <person name="Quiroz J."/>
            <person name="Raj R."/>
            <person name="Weissenberger G."/>
            <person name="Xin Y."/>
            <person name="Zou X."/>
            <person name="Han Y."/>
            <person name="Worley K."/>
            <person name="Muzny D."/>
            <person name="Gibbs R."/>
        </authorList>
    </citation>
    <scope>NUCLEOTIDE SEQUENCE</scope>
    <source>
        <strain evidence="6">Sampled in the wild</strain>
    </source>
</reference>
<feature type="domain" description="F-box" evidence="4">
    <location>
        <begin position="175"/>
        <end position="222"/>
    </location>
</feature>
<dbReference type="PROSITE" id="PS51864">
    <property type="entry name" value="ASTACIN"/>
    <property type="match status" value="1"/>
</dbReference>
<evidence type="ECO:0000256" key="3">
    <source>
        <dbReference type="RuleBase" id="RU361183"/>
    </source>
</evidence>
<sequence>MSEFPAVWHPDEGDDNLPQNHVREIQGVERGACWSSVGRTGEAEQELSLGERCWYLGLVIHELFHAVGFWHEMNRPDRDDWIWGYQGAFTKSTLDTDGVSATLQAKEPGTVIGPIWKKKSLSQRIMPKTVAIKYSKLSANQSDYSLRQRPCQGKAMLLQRIKQRINEDEQKSFRRKSMKDLPTEIIIEILSYLDVRNLCINVAPVCRKWFIYANEPILWRYLKFQDDKLQTCDALSLLQQAKLLRKLEIIDQSDKNALLQEVCQSNRQLEHIMIKCSFFPNARRLSRFALNFSTDPSKFEWSSIESIFDDVTIPFPPTVENDPSYLPSRTLLKLLRACPRLKSIKLIGIELRSKLFVKELSKLQRLQSVDVTVADHGGNIAWDLIYQLRNHIGEGTRKVPLYLHGIYSWSDRGPKKLSSWILRASNMAFMIAYRYLISSIVVLNLDASVMSEDMGEELMKCSSLKALHLCNALSISAELVVKFLTSFKSLESLRINQAYSLQSTSLLAALHIGLSNRQVQNKPQLKYFGMNDCPALDDASVLALITYSPQVEHLSFAQCDKLTDEGLCCILWFCHNMRSLNLWGCSNLLGSSFKKIPAFAHYLKLLMVGDKNTSGFKDKKKEERNMSLMLQIAKKFSQIIKAPSCARNLAIASNQRRYSEADWRALHEASWSSMNERMQVDGPIADDDEGRH</sequence>
<dbReference type="SUPFAM" id="SSF81383">
    <property type="entry name" value="F-box domain"/>
    <property type="match status" value="1"/>
</dbReference>
<comment type="caution">
    <text evidence="6">The sequence shown here is derived from an EMBL/GenBank/DDBJ whole genome shotgun (WGS) entry which is preliminary data.</text>
</comment>
<dbReference type="GO" id="GO:0006508">
    <property type="term" value="P:proteolysis"/>
    <property type="evidence" value="ECO:0007669"/>
    <property type="project" value="UniProtKB-KW"/>
</dbReference>
<evidence type="ECO:0000313" key="7">
    <source>
        <dbReference type="Proteomes" id="UP000792457"/>
    </source>
</evidence>
<feature type="active site" evidence="2">
    <location>
        <position position="62"/>
    </location>
</feature>
<dbReference type="InterPro" id="IPR001506">
    <property type="entry name" value="Peptidase_M12A"/>
</dbReference>
<feature type="domain" description="Peptidase M12A" evidence="5">
    <location>
        <begin position="1"/>
        <end position="82"/>
    </location>
</feature>
<dbReference type="PANTHER" id="PTHR10127">
    <property type="entry name" value="DISCOIDIN, CUB, EGF, LAMININ , AND ZINC METALLOPROTEASE DOMAIN CONTAINING"/>
    <property type="match status" value="1"/>
</dbReference>
<protein>
    <recommendedName>
        <fullName evidence="3">Metalloendopeptidase</fullName>
        <ecNumber evidence="3">3.4.24.-</ecNumber>
    </recommendedName>
</protein>
<dbReference type="Pfam" id="PF01400">
    <property type="entry name" value="Astacin"/>
    <property type="match status" value="1"/>
</dbReference>
<feature type="binding site" evidence="2">
    <location>
        <position position="71"/>
    </location>
    <ligand>
        <name>Zn(2+)</name>
        <dbReference type="ChEBI" id="CHEBI:29105"/>
        <note>catalytic</note>
    </ligand>
</feature>
<dbReference type="InterPro" id="IPR024079">
    <property type="entry name" value="MetalloPept_cat_dom_sf"/>
</dbReference>
<dbReference type="EMBL" id="KZ308850">
    <property type="protein sequence ID" value="KAG8234853.1"/>
    <property type="molecule type" value="Genomic_DNA"/>
</dbReference>
<dbReference type="InterPro" id="IPR032675">
    <property type="entry name" value="LRR_dom_sf"/>
</dbReference>
<dbReference type="EC" id="3.4.24.-" evidence="3"/>
<reference evidence="6" key="1">
    <citation type="submission" date="2013-04" db="EMBL/GenBank/DDBJ databases">
        <authorList>
            <person name="Qu J."/>
            <person name="Murali S.C."/>
            <person name="Bandaranaike D."/>
            <person name="Bellair M."/>
            <person name="Blankenburg K."/>
            <person name="Chao H."/>
            <person name="Dinh H."/>
            <person name="Doddapaneni H."/>
            <person name="Downs B."/>
            <person name="Dugan-Rocha S."/>
            <person name="Elkadiri S."/>
            <person name="Gnanaolivu R.D."/>
            <person name="Hernandez B."/>
            <person name="Javaid M."/>
            <person name="Jayaseelan J.C."/>
            <person name="Lee S."/>
            <person name="Li M."/>
            <person name="Ming W."/>
            <person name="Munidasa M."/>
            <person name="Muniz J."/>
            <person name="Nguyen L."/>
            <person name="Ongeri F."/>
            <person name="Osuji N."/>
            <person name="Pu L.-L."/>
            <person name="Puazo M."/>
            <person name="Qu C."/>
            <person name="Quiroz J."/>
            <person name="Raj R."/>
            <person name="Weissenberger G."/>
            <person name="Xin Y."/>
            <person name="Zou X."/>
            <person name="Han Y."/>
            <person name="Richards S."/>
            <person name="Worley K."/>
            <person name="Muzny D."/>
            <person name="Gibbs R."/>
        </authorList>
    </citation>
    <scope>NUCLEOTIDE SEQUENCE</scope>
    <source>
        <strain evidence="6">Sampled in the wild</strain>
    </source>
</reference>
<dbReference type="PROSITE" id="PS50181">
    <property type="entry name" value="FBOX"/>
    <property type="match status" value="1"/>
</dbReference>
<evidence type="ECO:0000256" key="2">
    <source>
        <dbReference type="PROSITE-ProRule" id="PRU01211"/>
    </source>
</evidence>
<organism evidence="6 7">
    <name type="scientific">Ladona fulva</name>
    <name type="common">Scarce chaser dragonfly</name>
    <name type="synonym">Libellula fulva</name>
    <dbReference type="NCBI Taxonomy" id="123851"/>
    <lineage>
        <taxon>Eukaryota</taxon>
        <taxon>Metazoa</taxon>
        <taxon>Ecdysozoa</taxon>
        <taxon>Arthropoda</taxon>
        <taxon>Hexapoda</taxon>
        <taxon>Insecta</taxon>
        <taxon>Pterygota</taxon>
        <taxon>Palaeoptera</taxon>
        <taxon>Odonata</taxon>
        <taxon>Epiprocta</taxon>
        <taxon>Anisoptera</taxon>
        <taxon>Libelluloidea</taxon>
        <taxon>Libellulidae</taxon>
        <taxon>Ladona</taxon>
    </lineage>
</organism>
<dbReference type="Gene3D" id="1.20.1280.50">
    <property type="match status" value="1"/>
</dbReference>
<dbReference type="AlphaFoldDB" id="A0A8K0KMA6"/>
<dbReference type="Proteomes" id="UP000792457">
    <property type="component" value="Unassembled WGS sequence"/>
</dbReference>
<evidence type="ECO:0000259" key="5">
    <source>
        <dbReference type="PROSITE" id="PS51864"/>
    </source>
</evidence>
<keyword evidence="2 3" id="KW-0645">Protease</keyword>
<keyword evidence="2 3" id="KW-0378">Hydrolase</keyword>
<keyword evidence="1" id="KW-0833">Ubl conjugation pathway</keyword>
<dbReference type="SUPFAM" id="SSF52047">
    <property type="entry name" value="RNI-like"/>
    <property type="match status" value="1"/>
</dbReference>
<feature type="binding site" evidence="2">
    <location>
        <position position="65"/>
    </location>
    <ligand>
        <name>Zn(2+)</name>
        <dbReference type="ChEBI" id="CHEBI:29105"/>
        <note>catalytic</note>
    </ligand>
</feature>
<comment type="caution">
    <text evidence="2">Lacks conserved residue(s) required for the propagation of feature annotation.</text>
</comment>
<gene>
    <name evidence="6" type="ORF">J437_LFUL014702</name>
</gene>
<dbReference type="Gene3D" id="3.80.10.10">
    <property type="entry name" value="Ribonuclease Inhibitor"/>
    <property type="match status" value="1"/>
</dbReference>
<name>A0A8K0KMA6_LADFU</name>
<evidence type="ECO:0000259" key="4">
    <source>
        <dbReference type="PROSITE" id="PS50181"/>
    </source>
</evidence>
<dbReference type="SMART" id="SM00367">
    <property type="entry name" value="LRR_CC"/>
    <property type="match status" value="4"/>
</dbReference>
<dbReference type="GO" id="GO:0004222">
    <property type="term" value="F:metalloendopeptidase activity"/>
    <property type="evidence" value="ECO:0007669"/>
    <property type="project" value="UniProtKB-UniRule"/>
</dbReference>
<keyword evidence="2 3" id="KW-0862">Zinc</keyword>